<accession>A0A1L5F6N3</accession>
<protein>
    <recommendedName>
        <fullName evidence="1">Pyruvate kinase C-terminal domain-containing protein</fullName>
    </recommendedName>
</protein>
<dbReference type="Pfam" id="PF02887">
    <property type="entry name" value="PK_C"/>
    <property type="match status" value="1"/>
</dbReference>
<dbReference type="Gene3D" id="3.40.1380.20">
    <property type="entry name" value="Pyruvate kinase, C-terminal domain"/>
    <property type="match status" value="1"/>
</dbReference>
<evidence type="ECO:0000313" key="3">
    <source>
        <dbReference type="Proteomes" id="UP000184604"/>
    </source>
</evidence>
<dbReference type="EMBL" id="CP018335">
    <property type="protein sequence ID" value="APM38632.1"/>
    <property type="molecule type" value="Genomic_DNA"/>
</dbReference>
<gene>
    <name evidence="2" type="ORF">BS101_07680</name>
</gene>
<dbReference type="Proteomes" id="UP000184604">
    <property type="component" value="Chromosome"/>
</dbReference>
<dbReference type="OrthoDB" id="9782984at2"/>
<sequence>MYFSKKGKENTKDTVELALRTAREKNIKYIVVASSKGDTAKFMKGIKDLQVVVVTHANGYPEEGKMEFPADIRSYLENNEIKVLTTTHVLSGAERGISKVFGGVNAVEIIAQTLRTFGQGTKVCVEIAIMALDAGFIPYGEPVISIGGSARGADTALILTPSHASSVFSTKIHEIICKPSYY</sequence>
<evidence type="ECO:0000259" key="1">
    <source>
        <dbReference type="Pfam" id="PF02887"/>
    </source>
</evidence>
<dbReference type="InterPro" id="IPR015795">
    <property type="entry name" value="Pyrv_Knase_C"/>
</dbReference>
<feature type="domain" description="Pyruvate kinase C-terminal" evidence="1">
    <location>
        <begin position="14"/>
        <end position="157"/>
    </location>
</feature>
<dbReference type="InterPro" id="IPR015074">
    <property type="entry name" value="DUF1867"/>
</dbReference>
<dbReference type="PIRSF" id="PIRSF016138">
    <property type="entry name" value="UCP016138"/>
    <property type="match status" value="1"/>
</dbReference>
<dbReference type="AlphaFoldDB" id="A0A1L5F6N3"/>
<reference evidence="2 3" key="1">
    <citation type="submission" date="2016-12" db="EMBL/GenBank/DDBJ databases">
        <title>Complete genome sequence of Clostridium kluyveri JZZ isolated from the pit mud of a Chinese flavor liquor-making factory.</title>
        <authorList>
            <person name="Wang Y."/>
        </authorList>
    </citation>
    <scope>NUCLEOTIDE SEQUENCE [LARGE SCALE GENOMIC DNA]</scope>
    <source>
        <strain evidence="2 3">JZZ</strain>
    </source>
</reference>
<evidence type="ECO:0000313" key="2">
    <source>
        <dbReference type="EMBL" id="APM38632.1"/>
    </source>
</evidence>
<name>A0A1L5F6N3_CLOKL</name>
<proteinExistence type="predicted"/>
<dbReference type="RefSeq" id="WP_073538299.1">
    <property type="nucleotide sequence ID" value="NZ_CP018335.1"/>
</dbReference>
<organism evidence="2 3">
    <name type="scientific">Clostridium kluyveri</name>
    <dbReference type="NCBI Taxonomy" id="1534"/>
    <lineage>
        <taxon>Bacteria</taxon>
        <taxon>Bacillati</taxon>
        <taxon>Bacillota</taxon>
        <taxon>Clostridia</taxon>
        <taxon>Eubacteriales</taxon>
        <taxon>Clostridiaceae</taxon>
        <taxon>Clostridium</taxon>
    </lineage>
</organism>
<dbReference type="InterPro" id="IPR036918">
    <property type="entry name" value="Pyrv_Knase_C_sf"/>
</dbReference>
<dbReference type="SUPFAM" id="SSF52935">
    <property type="entry name" value="PK C-terminal domain-like"/>
    <property type="match status" value="1"/>
</dbReference>